<dbReference type="PANTHER" id="PTHR43138">
    <property type="entry name" value="ACETYLTRANSFERASE, GNAT FAMILY"/>
    <property type="match status" value="1"/>
</dbReference>
<dbReference type="Pfam" id="PF00583">
    <property type="entry name" value="Acetyltransf_1"/>
    <property type="match status" value="1"/>
</dbReference>
<reference evidence="2 3" key="1">
    <citation type="submission" date="2016-09" db="EMBL/GenBank/DDBJ databases">
        <title>Pseudonocardia autotrophica DSM535, a candidate organism with high potential of specific P450 cytochromes.</title>
        <authorList>
            <person name="Grumaz C."/>
            <person name="Vainshtein Y."/>
            <person name="Kirstahler P."/>
            <person name="Sohn K."/>
        </authorList>
    </citation>
    <scope>NUCLEOTIDE SEQUENCE [LARGE SCALE GENOMIC DNA]</scope>
    <source>
        <strain evidence="2 3">DSM 535</strain>
    </source>
</reference>
<accession>A0A1Y2MRK7</accession>
<evidence type="ECO:0000313" key="2">
    <source>
        <dbReference type="EMBL" id="OSY37850.1"/>
    </source>
</evidence>
<dbReference type="CDD" id="cd04301">
    <property type="entry name" value="NAT_SF"/>
    <property type="match status" value="1"/>
</dbReference>
<proteinExistence type="predicted"/>
<evidence type="ECO:0000313" key="3">
    <source>
        <dbReference type="Proteomes" id="UP000194360"/>
    </source>
</evidence>
<dbReference type="PANTHER" id="PTHR43138:SF1">
    <property type="entry name" value="N-ACETYLTRANSFERASE ACA1"/>
    <property type="match status" value="1"/>
</dbReference>
<keyword evidence="3" id="KW-1185">Reference proteome</keyword>
<protein>
    <submittedName>
        <fullName evidence="2">Acetyltransferase (GNAT) family protein</fullName>
    </submittedName>
</protein>
<dbReference type="AlphaFoldDB" id="A0A1Y2MRK7"/>
<feature type="domain" description="N-acetyltransferase" evidence="1">
    <location>
        <begin position="1"/>
        <end position="171"/>
    </location>
</feature>
<dbReference type="EMBL" id="MIGB01000027">
    <property type="protein sequence ID" value="OSY37850.1"/>
    <property type="molecule type" value="Genomic_DNA"/>
</dbReference>
<evidence type="ECO:0000259" key="1">
    <source>
        <dbReference type="PROSITE" id="PS51186"/>
    </source>
</evidence>
<dbReference type="InterPro" id="IPR000182">
    <property type="entry name" value="GNAT_dom"/>
</dbReference>
<organism evidence="2 3">
    <name type="scientific">Pseudonocardia autotrophica</name>
    <name type="common">Amycolata autotrophica</name>
    <name type="synonym">Nocardia autotrophica</name>
    <dbReference type="NCBI Taxonomy" id="2074"/>
    <lineage>
        <taxon>Bacteria</taxon>
        <taxon>Bacillati</taxon>
        <taxon>Actinomycetota</taxon>
        <taxon>Actinomycetes</taxon>
        <taxon>Pseudonocardiales</taxon>
        <taxon>Pseudonocardiaceae</taxon>
        <taxon>Pseudonocardia</taxon>
    </lineage>
</organism>
<dbReference type="SUPFAM" id="SSF55729">
    <property type="entry name" value="Acyl-CoA N-acyltransferases (Nat)"/>
    <property type="match status" value="1"/>
</dbReference>
<dbReference type="STRING" id="2074.BG845_04473"/>
<dbReference type="InterPro" id="IPR052742">
    <property type="entry name" value="Mito_N-acetyltransferase"/>
</dbReference>
<gene>
    <name evidence="2" type="ORF">BG845_04473</name>
</gene>
<dbReference type="OrthoDB" id="9788300at2"/>
<sequence length="172" mass="18287">MQIRDAHDDDWPAVWQILRPIFAEGRTYTVPTDVDEGWARSMWMLRPPGRVVVAIDGGGDGDRSGGGVIVGTAKTGPNQPGPGSHVATASFAVDPQRAGRGTGRALGEHIVALARSLGYSAMQFNAVVQSNTRAVALWHSLGFATIGIVPDAFTLPDGTTTGLHVMHRYLDD</sequence>
<dbReference type="PROSITE" id="PS51186">
    <property type="entry name" value="GNAT"/>
    <property type="match status" value="1"/>
</dbReference>
<dbReference type="GO" id="GO:0016747">
    <property type="term" value="F:acyltransferase activity, transferring groups other than amino-acyl groups"/>
    <property type="evidence" value="ECO:0007669"/>
    <property type="project" value="InterPro"/>
</dbReference>
<keyword evidence="2" id="KW-0808">Transferase</keyword>
<dbReference type="RefSeq" id="WP_085914653.1">
    <property type="nucleotide sequence ID" value="NZ_AP018920.1"/>
</dbReference>
<dbReference type="InterPro" id="IPR016181">
    <property type="entry name" value="Acyl_CoA_acyltransferase"/>
</dbReference>
<dbReference type="Proteomes" id="UP000194360">
    <property type="component" value="Unassembled WGS sequence"/>
</dbReference>
<name>A0A1Y2MRK7_PSEAH</name>
<comment type="caution">
    <text evidence="2">The sequence shown here is derived from an EMBL/GenBank/DDBJ whole genome shotgun (WGS) entry which is preliminary data.</text>
</comment>
<dbReference type="Gene3D" id="3.40.630.30">
    <property type="match status" value="1"/>
</dbReference>